<comment type="caution">
    <text evidence="1">The sequence shown here is derived from an EMBL/GenBank/DDBJ whole genome shotgun (WGS) entry which is preliminary data.</text>
</comment>
<dbReference type="Proteomes" id="UP001267344">
    <property type="component" value="Unassembled WGS sequence"/>
</dbReference>
<protein>
    <submittedName>
        <fullName evidence="1">Uncharacterized protein</fullName>
    </submittedName>
</protein>
<reference evidence="1 2" key="1">
    <citation type="submission" date="2023-05" db="EMBL/GenBank/DDBJ databases">
        <title>A Combination of Whole Genome Sequencing and Metagenomics Reveals Diversity of Listeria spp. in Soil Collected from the Nantahala National Forest.</title>
        <authorList>
            <person name="Wang J."/>
            <person name="Schamp C.N."/>
            <person name="Hudson L.K."/>
            <person name="Chaggar H.K."/>
            <person name="Bryan D.W."/>
            <person name="Radosevich M."/>
            <person name="Denes T.G."/>
        </authorList>
    </citation>
    <scope>NUCLEOTIDE SEQUENCE [LARGE SCALE GENOMIC DNA]</scope>
    <source>
        <strain evidence="1 2">UTK S2-0009</strain>
    </source>
</reference>
<proteinExistence type="predicted"/>
<dbReference type="GeneID" id="93239964"/>
<name>A0ABU2IFF2_9LIST</name>
<evidence type="ECO:0000313" key="2">
    <source>
        <dbReference type="Proteomes" id="UP001267344"/>
    </source>
</evidence>
<dbReference type="EMBL" id="JASBAG010000002">
    <property type="protein sequence ID" value="MDT0096774.1"/>
    <property type="molecule type" value="Genomic_DNA"/>
</dbReference>
<sequence length="65" mass="7827">MKTNVKTTEADWRTDEEKNNVFFSKFIIIGRLFQYKWENRARKSTKRNYSRAGLCWTGVFICGRE</sequence>
<keyword evidence="2" id="KW-1185">Reference proteome</keyword>
<gene>
    <name evidence="1" type="ORF">QJV39_08595</name>
</gene>
<evidence type="ECO:0000313" key="1">
    <source>
        <dbReference type="EMBL" id="MDT0096774.1"/>
    </source>
</evidence>
<accession>A0ABU2IFF2</accession>
<dbReference type="RefSeq" id="WP_311175043.1">
    <property type="nucleotide sequence ID" value="NZ_CP156021.1"/>
</dbReference>
<organism evidence="1 2">
    <name type="scientific">Listeria swaminathanii</name>
    <dbReference type="NCBI Taxonomy" id="2713501"/>
    <lineage>
        <taxon>Bacteria</taxon>
        <taxon>Bacillati</taxon>
        <taxon>Bacillota</taxon>
        <taxon>Bacilli</taxon>
        <taxon>Bacillales</taxon>
        <taxon>Listeriaceae</taxon>
        <taxon>Listeria</taxon>
    </lineage>
</organism>